<feature type="transmembrane region" description="Helical" evidence="1">
    <location>
        <begin position="28"/>
        <end position="45"/>
    </location>
</feature>
<organism evidence="2 3">
    <name type="scientific">Pseudoroseicyclus tamaricis</name>
    <dbReference type="NCBI Taxonomy" id="2705421"/>
    <lineage>
        <taxon>Bacteria</taxon>
        <taxon>Pseudomonadati</taxon>
        <taxon>Pseudomonadota</taxon>
        <taxon>Alphaproteobacteria</taxon>
        <taxon>Rhodobacterales</taxon>
        <taxon>Paracoccaceae</taxon>
        <taxon>Pseudoroseicyclus</taxon>
    </lineage>
</organism>
<keyword evidence="3" id="KW-1185">Reference proteome</keyword>
<proteinExistence type="predicted"/>
<comment type="caution">
    <text evidence="2">The sequence shown here is derived from an EMBL/GenBank/DDBJ whole genome shotgun (WGS) entry which is preliminary data.</text>
</comment>
<keyword evidence="1" id="KW-1133">Transmembrane helix</keyword>
<dbReference type="AlphaFoldDB" id="A0A6B2JRV8"/>
<accession>A0A6B2JRV8</accession>
<protein>
    <submittedName>
        <fullName evidence="2">DUF3422 domain-containing protein</fullName>
    </submittedName>
</protein>
<sequence>MPSWFYALGIVGYLAAPVAEEAGLPKPLVMSGLLPLVVGAVWLSIRQIRRRLES</sequence>
<dbReference type="RefSeq" id="WP_163891473.1">
    <property type="nucleotide sequence ID" value="NZ_JAAFYS010000002.1"/>
</dbReference>
<dbReference type="EMBL" id="JAAGAB010000002">
    <property type="protein sequence ID" value="NDV00720.1"/>
    <property type="molecule type" value="Genomic_DNA"/>
</dbReference>
<dbReference type="InterPro" id="IPR021830">
    <property type="entry name" value="DUF3422"/>
</dbReference>
<name>A0A6B2JRV8_9RHOB</name>
<keyword evidence="1" id="KW-0472">Membrane</keyword>
<keyword evidence="1" id="KW-0812">Transmembrane</keyword>
<gene>
    <name evidence="2" type="ORF">GZA08_07030</name>
</gene>
<evidence type="ECO:0000313" key="3">
    <source>
        <dbReference type="Proteomes" id="UP000474757"/>
    </source>
</evidence>
<dbReference type="Proteomes" id="UP000474757">
    <property type="component" value="Unassembled WGS sequence"/>
</dbReference>
<reference evidence="2 3" key="1">
    <citation type="submission" date="2020-02" db="EMBL/GenBank/DDBJ databases">
        <title>Pseudoroseicyclus tamarix, sp. nov., isolated from offshore sediment of a Tamarix chinensis forest.</title>
        <authorList>
            <person name="Gai Y."/>
        </authorList>
    </citation>
    <scope>NUCLEOTIDE SEQUENCE [LARGE SCALE GENOMIC DNA]</scope>
    <source>
        <strain evidence="2 3">CLL3-39</strain>
    </source>
</reference>
<evidence type="ECO:0000256" key="1">
    <source>
        <dbReference type="SAM" id="Phobius"/>
    </source>
</evidence>
<evidence type="ECO:0000313" key="2">
    <source>
        <dbReference type="EMBL" id="NDV00720.1"/>
    </source>
</evidence>
<dbReference type="Pfam" id="PF11902">
    <property type="entry name" value="DUF3422"/>
    <property type="match status" value="1"/>
</dbReference>